<evidence type="ECO:0000313" key="3">
    <source>
        <dbReference type="EMBL" id="KAG5959849.1"/>
    </source>
</evidence>
<comment type="caution">
    <text evidence="3">The sequence shown here is derived from an EMBL/GenBank/DDBJ whole genome shotgun (WGS) entry which is preliminary data.</text>
</comment>
<dbReference type="Proteomes" id="UP000742024">
    <property type="component" value="Unassembled WGS sequence"/>
</dbReference>
<evidence type="ECO:0000313" key="4">
    <source>
        <dbReference type="Proteomes" id="UP000742024"/>
    </source>
</evidence>
<dbReference type="AlphaFoldDB" id="A0A9P7SMF7"/>
<gene>
    <name evidence="3" type="ORF">E4U56_004769</name>
    <name evidence="2" type="ORF">E4U57_003102</name>
</gene>
<keyword evidence="4" id="KW-1185">Reference proteome</keyword>
<reference evidence="3 4" key="1">
    <citation type="journal article" date="2020" name="bioRxiv">
        <title>Whole genome comparisons of ergot fungi reveals the divergence and evolution of species within the genus Claviceps are the result of varying mechanisms driving genome evolution and host range expansion.</title>
        <authorList>
            <person name="Wyka S.A."/>
            <person name="Mondo S.J."/>
            <person name="Liu M."/>
            <person name="Dettman J."/>
            <person name="Nalam V."/>
            <person name="Broders K.D."/>
        </authorList>
    </citation>
    <scope>NUCLEOTIDE SEQUENCE</scope>
    <source>
        <strain evidence="3">CCC 1102</strain>
        <strain evidence="2 4">LM583</strain>
    </source>
</reference>
<accession>A0A9P7SMF7</accession>
<evidence type="ECO:0000256" key="1">
    <source>
        <dbReference type="SAM" id="MobiDB-lite"/>
    </source>
</evidence>
<evidence type="ECO:0000313" key="5">
    <source>
        <dbReference type="Proteomes" id="UP000784919"/>
    </source>
</evidence>
<protein>
    <submittedName>
        <fullName evidence="3">Uncharacterized protein</fullName>
    </submittedName>
</protein>
<organism evidence="3 5">
    <name type="scientific">Claviceps arundinis</name>
    <dbReference type="NCBI Taxonomy" id="1623583"/>
    <lineage>
        <taxon>Eukaryota</taxon>
        <taxon>Fungi</taxon>
        <taxon>Dikarya</taxon>
        <taxon>Ascomycota</taxon>
        <taxon>Pezizomycotina</taxon>
        <taxon>Sordariomycetes</taxon>
        <taxon>Hypocreomycetidae</taxon>
        <taxon>Hypocreales</taxon>
        <taxon>Clavicipitaceae</taxon>
        <taxon>Claviceps</taxon>
    </lineage>
</organism>
<dbReference type="OrthoDB" id="2247093at2759"/>
<sequence>MAETFSIGLMPTRESYPEILNTPSPKSEVDETIPDVTIADETNETPDACIGGQKCPKVHRTPSILWAAPPPRSLQSCGPPDTSGHQCMRRVSRAFHQISLHQVSFHQVPHSSEMVYSEFLGNFPCINHAEVSAMAHGYKCQGMIGRTSNSVLNLPGEQVLVPVDGKTGSEKAGEKRKRNAGASAKSRGKNAIMAEL</sequence>
<dbReference type="EMBL" id="SRPS01000314">
    <property type="protein sequence ID" value="KAG5959849.1"/>
    <property type="molecule type" value="Genomic_DNA"/>
</dbReference>
<proteinExistence type="predicted"/>
<evidence type="ECO:0000313" key="2">
    <source>
        <dbReference type="EMBL" id="KAG5955825.1"/>
    </source>
</evidence>
<name>A0A9P7SMF7_9HYPO</name>
<feature type="region of interest" description="Disordered" evidence="1">
    <location>
        <begin position="162"/>
        <end position="196"/>
    </location>
</feature>
<dbReference type="EMBL" id="SRPR01000235">
    <property type="protein sequence ID" value="KAG5955825.1"/>
    <property type="molecule type" value="Genomic_DNA"/>
</dbReference>
<dbReference type="Proteomes" id="UP000784919">
    <property type="component" value="Unassembled WGS sequence"/>
</dbReference>